<feature type="domain" description="DUF6532" evidence="1">
    <location>
        <begin position="17"/>
        <end position="135"/>
    </location>
</feature>
<gene>
    <name evidence="2" type="ORF">EV421DRAFT_1903966</name>
</gene>
<organism evidence="2 3">
    <name type="scientific">Armillaria borealis</name>
    <dbReference type="NCBI Taxonomy" id="47425"/>
    <lineage>
        <taxon>Eukaryota</taxon>
        <taxon>Fungi</taxon>
        <taxon>Dikarya</taxon>
        <taxon>Basidiomycota</taxon>
        <taxon>Agaricomycotina</taxon>
        <taxon>Agaricomycetes</taxon>
        <taxon>Agaricomycetidae</taxon>
        <taxon>Agaricales</taxon>
        <taxon>Marasmiineae</taxon>
        <taxon>Physalacriaceae</taxon>
        <taxon>Armillaria</taxon>
    </lineage>
</organism>
<comment type="caution">
    <text evidence="2">The sequence shown here is derived from an EMBL/GenBank/DDBJ whole genome shotgun (WGS) entry which is preliminary data.</text>
</comment>
<evidence type="ECO:0000313" key="2">
    <source>
        <dbReference type="EMBL" id="KAK0443007.1"/>
    </source>
</evidence>
<keyword evidence="3" id="KW-1185">Reference proteome</keyword>
<protein>
    <recommendedName>
        <fullName evidence="1">DUF6532 domain-containing protein</fullName>
    </recommendedName>
</protein>
<accession>A0AA39JIX7</accession>
<evidence type="ECO:0000259" key="1">
    <source>
        <dbReference type="Pfam" id="PF20149"/>
    </source>
</evidence>
<evidence type="ECO:0000313" key="3">
    <source>
        <dbReference type="Proteomes" id="UP001175226"/>
    </source>
</evidence>
<dbReference type="AlphaFoldDB" id="A0AA39JIX7"/>
<dbReference type="EMBL" id="JAUEPT010000024">
    <property type="protein sequence ID" value="KAK0443007.1"/>
    <property type="molecule type" value="Genomic_DNA"/>
</dbReference>
<dbReference type="InterPro" id="IPR045341">
    <property type="entry name" value="DUF6532"/>
</dbReference>
<name>A0AA39JIX7_9AGAR</name>
<dbReference type="Proteomes" id="UP001175226">
    <property type="component" value="Unassembled WGS sequence"/>
</dbReference>
<dbReference type="Pfam" id="PF20149">
    <property type="entry name" value="DUF6532"/>
    <property type="match status" value="1"/>
</dbReference>
<reference evidence="2" key="1">
    <citation type="submission" date="2023-06" db="EMBL/GenBank/DDBJ databases">
        <authorList>
            <consortium name="Lawrence Berkeley National Laboratory"/>
            <person name="Ahrendt S."/>
            <person name="Sahu N."/>
            <person name="Indic B."/>
            <person name="Wong-Bajracharya J."/>
            <person name="Merenyi Z."/>
            <person name="Ke H.-M."/>
            <person name="Monk M."/>
            <person name="Kocsube S."/>
            <person name="Drula E."/>
            <person name="Lipzen A."/>
            <person name="Balint B."/>
            <person name="Henrissat B."/>
            <person name="Andreopoulos B."/>
            <person name="Martin F.M."/>
            <person name="Harder C.B."/>
            <person name="Rigling D."/>
            <person name="Ford K.L."/>
            <person name="Foster G.D."/>
            <person name="Pangilinan J."/>
            <person name="Papanicolaou A."/>
            <person name="Barry K."/>
            <person name="LaButti K."/>
            <person name="Viragh M."/>
            <person name="Koriabine M."/>
            <person name="Yan M."/>
            <person name="Riley R."/>
            <person name="Champramary S."/>
            <person name="Plett K.L."/>
            <person name="Tsai I.J."/>
            <person name="Slot J."/>
            <person name="Sipos G."/>
            <person name="Plett J."/>
            <person name="Nagy L.G."/>
            <person name="Grigoriev I.V."/>
        </authorList>
    </citation>
    <scope>NUCLEOTIDE SEQUENCE</scope>
    <source>
        <strain evidence="2">FPL87.14</strain>
    </source>
</reference>
<sequence length="161" mass="18179">MAARLFVSNPNASFMFLPPGDASTVEHNRALVKALKTRSAFTYKDYVNRRGLFESPLLSLIIKQVYFNDGLKSEGLSFFGATHEIPFTVIALVFAAVLCAIDEWQSGKHKPKSVSFHTATYAKPYNDILTSLKGWEAYCHDTRKEPDVPANFRRDLFKQGR</sequence>
<proteinExistence type="predicted"/>